<dbReference type="EMBL" id="CP142434">
    <property type="protein sequence ID" value="XBC48500.1"/>
    <property type="molecule type" value="Genomic_DNA"/>
</dbReference>
<dbReference type="AlphaFoldDB" id="A0AB74TWT8"/>
<gene>
    <name evidence="1" type="ORF">VUQ09_03660</name>
</gene>
<accession>A0AB74TWT8</accession>
<dbReference type="RefSeq" id="WP_347298483.1">
    <property type="nucleotide sequence ID" value="NZ_CP142434.1"/>
</dbReference>
<reference evidence="1" key="1">
    <citation type="submission" date="2023-12" db="EMBL/GenBank/DDBJ databases">
        <title>Dolosigranulum savutii sp. nov. isolated from human upper respiratory samples collected in Botswana.</title>
        <authorList>
            <person name="Kelly M.S."/>
        </authorList>
    </citation>
    <scope>NUCLEOTIDE SEQUENCE</scope>
    <source>
        <strain evidence="1">MSK312</strain>
    </source>
</reference>
<proteinExistence type="predicted"/>
<name>A0AB74TWT8_9LACT</name>
<evidence type="ECO:0000313" key="1">
    <source>
        <dbReference type="EMBL" id="XBC48500.1"/>
    </source>
</evidence>
<organism evidence="1">
    <name type="scientific">Dolosigranulum savutiense</name>
    <dbReference type="NCBI Taxonomy" id="3110288"/>
    <lineage>
        <taxon>Bacteria</taxon>
        <taxon>Bacillati</taxon>
        <taxon>Bacillota</taxon>
        <taxon>Bacilli</taxon>
        <taxon>Lactobacillales</taxon>
        <taxon>Carnobacteriaceae</taxon>
        <taxon>Dolosigranulum</taxon>
    </lineage>
</organism>
<evidence type="ECO:0008006" key="2">
    <source>
        <dbReference type="Google" id="ProtNLM"/>
    </source>
</evidence>
<protein>
    <recommendedName>
        <fullName evidence="2">DUF3168 domain-containing protein</fullName>
    </recommendedName>
</protein>
<sequence>MIELTLKTFLEETLKLPVFFTYPKQAPERFVLIEKLGSSKINHLDDATFAFQSYGPTLYETARLNQRVKQAVEQAIILPNISRVQLNSDYNFTDEEMKDYRYQAIYDIYYYEEEI</sequence>